<dbReference type="SUPFAM" id="SSF63817">
    <property type="entry name" value="Sortase"/>
    <property type="match status" value="1"/>
</dbReference>
<evidence type="ECO:0000256" key="2">
    <source>
        <dbReference type="SAM" id="MobiDB-lite"/>
    </source>
</evidence>
<reference evidence="4" key="1">
    <citation type="submission" date="2018-07" db="EMBL/GenBank/DDBJ databases">
        <title>Streptacidiphilus bronchialis DSM 106435 chromosome.</title>
        <authorList>
            <person name="Batra D."/>
            <person name="Gulvik C.A."/>
        </authorList>
    </citation>
    <scope>NUCLEOTIDE SEQUENCE [LARGE SCALE GENOMIC DNA]</scope>
    <source>
        <strain evidence="4">DSM 106435</strain>
    </source>
</reference>
<evidence type="ECO:0000313" key="4">
    <source>
        <dbReference type="Proteomes" id="UP000249340"/>
    </source>
</evidence>
<evidence type="ECO:0000256" key="1">
    <source>
        <dbReference type="ARBA" id="ARBA00022801"/>
    </source>
</evidence>
<dbReference type="Gene3D" id="2.40.260.10">
    <property type="entry name" value="Sortase"/>
    <property type="match status" value="1"/>
</dbReference>
<dbReference type="RefSeq" id="WP_111489973.1">
    <property type="nucleotide sequence ID" value="NZ_CP031264.1"/>
</dbReference>
<dbReference type="KEGG" id="stri:C7M71_008375"/>
<evidence type="ECO:0000313" key="3">
    <source>
        <dbReference type="EMBL" id="AXI77454.1"/>
    </source>
</evidence>
<keyword evidence="1" id="KW-0378">Hydrolase</keyword>
<proteinExistence type="predicted"/>
<sequence length="238" mass="24232">MGIKDKVQGGPATRSTGGRDAGAGRIRLAGAAVLLGLFMIHSSLDGSSPPAPAAASPASSGPARAKAAPPSAPAGSAAPQGPAMAASAPTRLTIPAIGVNAPFTKLALDKGGVLQPPPNTDSNLVGWYGAGASPGERGTALVLGHVDTKRGPAVFWGLGALKKGSKVEITRADATTAVFTVDSVEVFPKNNFPDERVYGDTPSAQLRLITCGGTYDHKRRDYTSNVVVFAHLDSSRKR</sequence>
<gene>
    <name evidence="3" type="ORF">C7M71_008375</name>
</gene>
<feature type="compositionally biased region" description="Low complexity" evidence="2">
    <location>
        <begin position="53"/>
        <end position="86"/>
    </location>
</feature>
<dbReference type="OrthoDB" id="525039at2"/>
<dbReference type="GO" id="GO:0016787">
    <property type="term" value="F:hydrolase activity"/>
    <property type="evidence" value="ECO:0007669"/>
    <property type="project" value="UniProtKB-KW"/>
</dbReference>
<dbReference type="InterPro" id="IPR023365">
    <property type="entry name" value="Sortase_dom-sf"/>
</dbReference>
<dbReference type="NCBIfam" id="NF033748">
    <property type="entry name" value="class_F_sortase"/>
    <property type="match status" value="1"/>
</dbReference>
<dbReference type="InterPro" id="IPR042001">
    <property type="entry name" value="Sortase_F"/>
</dbReference>
<dbReference type="Proteomes" id="UP000249340">
    <property type="component" value="Chromosome"/>
</dbReference>
<dbReference type="AlphaFoldDB" id="A0A345SUP9"/>
<dbReference type="CDD" id="cd05829">
    <property type="entry name" value="Sortase_F"/>
    <property type="match status" value="1"/>
</dbReference>
<protein>
    <submittedName>
        <fullName evidence="3">Class F sortase</fullName>
    </submittedName>
</protein>
<dbReference type="Pfam" id="PF04203">
    <property type="entry name" value="Sortase"/>
    <property type="match status" value="1"/>
</dbReference>
<accession>A0A345SUP9</accession>
<keyword evidence="4" id="KW-1185">Reference proteome</keyword>
<feature type="region of interest" description="Disordered" evidence="2">
    <location>
        <begin position="46"/>
        <end position="86"/>
    </location>
</feature>
<feature type="region of interest" description="Disordered" evidence="2">
    <location>
        <begin position="1"/>
        <end position="22"/>
    </location>
</feature>
<organism evidence="3 4">
    <name type="scientific">Peterkaempfera bronchialis</name>
    <dbReference type="NCBI Taxonomy" id="2126346"/>
    <lineage>
        <taxon>Bacteria</taxon>
        <taxon>Bacillati</taxon>
        <taxon>Actinomycetota</taxon>
        <taxon>Actinomycetes</taxon>
        <taxon>Kitasatosporales</taxon>
        <taxon>Streptomycetaceae</taxon>
        <taxon>Peterkaempfera</taxon>
    </lineage>
</organism>
<name>A0A345SUP9_9ACTN</name>
<dbReference type="EMBL" id="CP031264">
    <property type="protein sequence ID" value="AXI77454.1"/>
    <property type="molecule type" value="Genomic_DNA"/>
</dbReference>
<dbReference type="InterPro" id="IPR005754">
    <property type="entry name" value="Sortase"/>
</dbReference>